<dbReference type="PANTHER" id="PTHR12294:SF3">
    <property type="entry name" value="CALCIUM UPTAKE PROTEIN 2, MITOCHONDRIAL"/>
    <property type="match status" value="1"/>
</dbReference>
<dbReference type="AlphaFoldDB" id="A0A5C6P539"/>
<feature type="domain" description="EF-hand" evidence="10">
    <location>
        <begin position="411"/>
        <end position="446"/>
    </location>
</feature>
<dbReference type="InterPro" id="IPR002048">
    <property type="entry name" value="EF_hand_dom"/>
</dbReference>
<keyword evidence="5" id="KW-0999">Mitochondrion inner membrane</keyword>
<dbReference type="SUPFAM" id="SSF47473">
    <property type="entry name" value="EF-hand"/>
    <property type="match status" value="2"/>
</dbReference>
<evidence type="ECO:0000256" key="7">
    <source>
        <dbReference type="ARBA" id="ARBA00022946"/>
    </source>
</evidence>
<keyword evidence="4" id="KW-0677">Repeat</keyword>
<comment type="caution">
    <text evidence="11">The sequence shown here is derived from an EMBL/GenBank/DDBJ whole genome shotgun (WGS) entry which is preliminary data.</text>
</comment>
<dbReference type="GO" id="GO:0005758">
    <property type="term" value="C:mitochondrial intermembrane space"/>
    <property type="evidence" value="ECO:0007669"/>
    <property type="project" value="UniProtKB-SubCell"/>
</dbReference>
<name>A0A5C6P539_9TELE</name>
<evidence type="ECO:0000256" key="9">
    <source>
        <dbReference type="ARBA" id="ARBA00023136"/>
    </source>
</evidence>
<evidence type="ECO:0000256" key="2">
    <source>
        <dbReference type="ARBA" id="ARBA00004569"/>
    </source>
</evidence>
<dbReference type="GO" id="GO:0005509">
    <property type="term" value="F:calcium ion binding"/>
    <property type="evidence" value="ECO:0007669"/>
    <property type="project" value="InterPro"/>
</dbReference>
<dbReference type="InterPro" id="IPR018247">
    <property type="entry name" value="EF_Hand_1_Ca_BS"/>
</dbReference>
<organism evidence="11 12">
    <name type="scientific">Takifugu flavidus</name>
    <name type="common">sansaifugu</name>
    <dbReference type="NCBI Taxonomy" id="433684"/>
    <lineage>
        <taxon>Eukaryota</taxon>
        <taxon>Metazoa</taxon>
        <taxon>Chordata</taxon>
        <taxon>Craniata</taxon>
        <taxon>Vertebrata</taxon>
        <taxon>Euteleostomi</taxon>
        <taxon>Actinopterygii</taxon>
        <taxon>Neopterygii</taxon>
        <taxon>Teleostei</taxon>
        <taxon>Neoteleostei</taxon>
        <taxon>Acanthomorphata</taxon>
        <taxon>Eupercaria</taxon>
        <taxon>Tetraodontiformes</taxon>
        <taxon>Tetradontoidea</taxon>
        <taxon>Tetraodontidae</taxon>
        <taxon>Takifugu</taxon>
    </lineage>
</organism>
<sequence length="482" mass="54483">MFSWRRVFVFARKASWSPRPPRSSPRYGGVGTGVFASVVAAGALGYYRYHADNRTLPTTVYADGQKVGSVPTLSARRVRFNQFASVVYQQEPYMTPRDFLFSVMLENVDRKLQKRILSQKDVDQMLASTSRVKAGNDLFRTLGDNGELSWLPRCLCCYMCSCLSGTPQKGSAFSKGHPRGGGHQLMGLSCRRSAGGSELRVLTPDHLAGLLSYTEYLFLLTILTKPHTGFHIAFKMLDVDGNEHVDKKEFLKLKKIIGKSKVRLPKDDDTSPVEEGEGVNTTLQAYFFGKNGHNKLQYLDFCRFMEDLQAEVQEMEFLQFSKGMDTMRREDFAEWLLHYTNEEDNELYWENMRRKIPAGQSITFDEFKAFCLFTNNLEDFAFSVKLVAAAHRPIGMAQFKRAVKIATGHDLSDNVLDTIFKLFDMDGDNCLSHKEFIGVMKDRVLRGLKVTHQSGISGYWKCVKRETLKGAKEALGGAGCPF</sequence>
<keyword evidence="3" id="KW-0479">Metal-binding</keyword>
<dbReference type="EMBL" id="RHFK02000006">
    <property type="protein sequence ID" value="TWW74059.1"/>
    <property type="molecule type" value="Genomic_DNA"/>
</dbReference>
<dbReference type="GO" id="GO:0036444">
    <property type="term" value="P:calcium import into the mitochondrion"/>
    <property type="evidence" value="ECO:0007669"/>
    <property type="project" value="TreeGrafter"/>
</dbReference>
<comment type="subcellular location">
    <subcellularLocation>
        <location evidence="1">Mitochondrion inner membrane</location>
    </subcellularLocation>
    <subcellularLocation>
        <location evidence="2">Mitochondrion intermembrane space</location>
    </subcellularLocation>
</comment>
<keyword evidence="6" id="KW-0106">Calcium</keyword>
<evidence type="ECO:0000313" key="12">
    <source>
        <dbReference type="Proteomes" id="UP000324091"/>
    </source>
</evidence>
<protein>
    <submittedName>
        <fullName evidence="11">Calcium uptake protein 2, mitochondrial EF-hand domain-containing family member A1</fullName>
    </submittedName>
</protein>
<dbReference type="SMART" id="SM00054">
    <property type="entry name" value="EFh"/>
    <property type="match status" value="2"/>
</dbReference>
<reference evidence="11 12" key="1">
    <citation type="submission" date="2019-04" db="EMBL/GenBank/DDBJ databases">
        <title>Chromosome genome assembly for Takifugu flavidus.</title>
        <authorList>
            <person name="Xiao S."/>
        </authorList>
    </citation>
    <scope>NUCLEOTIDE SEQUENCE [LARGE SCALE GENOMIC DNA]</scope>
    <source>
        <strain evidence="11">HTHZ2018</strain>
        <tissue evidence="11">Muscle</tissue>
    </source>
</reference>
<dbReference type="PROSITE" id="PS50222">
    <property type="entry name" value="EF_HAND_2"/>
    <property type="match status" value="2"/>
</dbReference>
<feature type="domain" description="EF-hand" evidence="10">
    <location>
        <begin position="225"/>
        <end position="260"/>
    </location>
</feature>
<evidence type="ECO:0000256" key="3">
    <source>
        <dbReference type="ARBA" id="ARBA00022723"/>
    </source>
</evidence>
<evidence type="ECO:0000256" key="5">
    <source>
        <dbReference type="ARBA" id="ARBA00022792"/>
    </source>
</evidence>
<dbReference type="Pfam" id="PF13833">
    <property type="entry name" value="EF-hand_8"/>
    <property type="match status" value="1"/>
</dbReference>
<evidence type="ECO:0000313" key="11">
    <source>
        <dbReference type="EMBL" id="TWW74059.1"/>
    </source>
</evidence>
<accession>A0A5C6P539</accession>
<gene>
    <name evidence="11" type="ORF">D4764_14G0000600</name>
</gene>
<evidence type="ECO:0000256" key="6">
    <source>
        <dbReference type="ARBA" id="ARBA00022837"/>
    </source>
</evidence>
<dbReference type="Gene3D" id="1.10.238.10">
    <property type="entry name" value="EF-hand"/>
    <property type="match status" value="2"/>
</dbReference>
<proteinExistence type="predicted"/>
<keyword evidence="7" id="KW-0809">Transit peptide</keyword>
<dbReference type="PANTHER" id="PTHR12294">
    <property type="entry name" value="EF HAND DOMAIN FAMILY A1,A2-RELATED"/>
    <property type="match status" value="1"/>
</dbReference>
<keyword evidence="8" id="KW-0496">Mitochondrion</keyword>
<dbReference type="GO" id="GO:0051560">
    <property type="term" value="P:mitochondrial calcium ion homeostasis"/>
    <property type="evidence" value="ECO:0007669"/>
    <property type="project" value="TreeGrafter"/>
</dbReference>
<dbReference type="InterPro" id="IPR011992">
    <property type="entry name" value="EF-hand-dom_pair"/>
</dbReference>
<evidence type="ECO:0000259" key="10">
    <source>
        <dbReference type="PROSITE" id="PS50222"/>
    </source>
</evidence>
<evidence type="ECO:0000256" key="1">
    <source>
        <dbReference type="ARBA" id="ARBA00004273"/>
    </source>
</evidence>
<evidence type="ECO:0000256" key="8">
    <source>
        <dbReference type="ARBA" id="ARBA00023128"/>
    </source>
</evidence>
<dbReference type="InterPro" id="IPR039800">
    <property type="entry name" value="MICU1/2/3"/>
</dbReference>
<keyword evidence="12" id="KW-1185">Reference proteome</keyword>
<evidence type="ECO:0000256" key="4">
    <source>
        <dbReference type="ARBA" id="ARBA00022737"/>
    </source>
</evidence>
<dbReference type="PROSITE" id="PS00018">
    <property type="entry name" value="EF_HAND_1"/>
    <property type="match status" value="1"/>
</dbReference>
<dbReference type="Proteomes" id="UP000324091">
    <property type="component" value="Chromosome 14"/>
</dbReference>
<dbReference type="GO" id="GO:1990246">
    <property type="term" value="C:uniplex complex"/>
    <property type="evidence" value="ECO:0007669"/>
    <property type="project" value="TreeGrafter"/>
</dbReference>
<keyword evidence="9" id="KW-0472">Membrane</keyword>